<reference evidence="2" key="1">
    <citation type="submission" date="2021-02" db="EMBL/GenBank/DDBJ databases">
        <authorList>
            <person name="Nowell W R."/>
        </authorList>
    </citation>
    <scope>NUCLEOTIDE SEQUENCE</scope>
    <source>
        <strain evidence="2">Ploen Becks lab</strain>
    </source>
</reference>
<evidence type="ECO:0000313" key="3">
    <source>
        <dbReference type="Proteomes" id="UP000663879"/>
    </source>
</evidence>
<dbReference type="EMBL" id="CAJNOC010006312">
    <property type="protein sequence ID" value="CAF1075097.1"/>
    <property type="molecule type" value="Genomic_DNA"/>
</dbReference>
<sequence length="405" mass="46519">MFLAESEEEIYNKSRVYKQAQDIKNVTLLNPKFKRISDGVTKVFGLNDPPPGFGLSYPKYYYLEQKRPQPMSPLKVWRGFNGNIYFEPIIYNAINGKDQSNKNHQADDVENISKLEVKKDDTEESNDDLKLNNSSIEKEHSSDNFKNLNLFPNIKDFDAMSSSTLNGTKNFIKFSTNSTNFTKPKHNNSPNLFVTKEMTFSGDLNLFKRNRSFSNTKSILPNLSAVKRNNSPLKGLAYREVKNRFSSDEFLLKNNTTIQSQDVLPFHNEIEIDKKNSLFESNFIHNSDNFSTRPSYKEMLKGIRRGVTLTNFTKTKDSDDFDANKNESSKLIGKTDKNKKLMVRKPFKDLKYDKYLKVELIPLRDPFKTSSSNKTNNNLFNFHSNSISVYSLSLSGSNATPEVNI</sequence>
<feature type="coiled-coil region" evidence="1">
    <location>
        <begin position="112"/>
        <end position="139"/>
    </location>
</feature>
<evidence type="ECO:0000256" key="1">
    <source>
        <dbReference type="SAM" id="Coils"/>
    </source>
</evidence>
<keyword evidence="1" id="KW-0175">Coiled coil</keyword>
<gene>
    <name evidence="2" type="ORF">OXX778_LOCUS19923</name>
</gene>
<keyword evidence="3" id="KW-1185">Reference proteome</keyword>
<evidence type="ECO:0000313" key="2">
    <source>
        <dbReference type="EMBL" id="CAF1075097.1"/>
    </source>
</evidence>
<organism evidence="2 3">
    <name type="scientific">Brachionus calyciflorus</name>
    <dbReference type="NCBI Taxonomy" id="104777"/>
    <lineage>
        <taxon>Eukaryota</taxon>
        <taxon>Metazoa</taxon>
        <taxon>Spiralia</taxon>
        <taxon>Gnathifera</taxon>
        <taxon>Rotifera</taxon>
        <taxon>Eurotatoria</taxon>
        <taxon>Monogononta</taxon>
        <taxon>Pseudotrocha</taxon>
        <taxon>Ploima</taxon>
        <taxon>Brachionidae</taxon>
        <taxon>Brachionus</taxon>
    </lineage>
</organism>
<dbReference type="AlphaFoldDB" id="A0A814M5H6"/>
<protein>
    <submittedName>
        <fullName evidence="2">Uncharacterized protein</fullName>
    </submittedName>
</protein>
<proteinExistence type="predicted"/>
<dbReference type="OrthoDB" id="10006355at2759"/>
<name>A0A814M5H6_9BILA</name>
<accession>A0A814M5H6</accession>
<comment type="caution">
    <text evidence="2">The sequence shown here is derived from an EMBL/GenBank/DDBJ whole genome shotgun (WGS) entry which is preliminary data.</text>
</comment>
<dbReference type="Proteomes" id="UP000663879">
    <property type="component" value="Unassembled WGS sequence"/>
</dbReference>